<dbReference type="GO" id="GO:0005840">
    <property type="term" value="C:ribosome"/>
    <property type="evidence" value="ECO:0007669"/>
    <property type="project" value="UniProtKB-KW"/>
</dbReference>
<evidence type="ECO:0000256" key="4">
    <source>
        <dbReference type="ARBA" id="ARBA00035204"/>
    </source>
</evidence>
<dbReference type="GO" id="GO:0003735">
    <property type="term" value="F:structural constituent of ribosome"/>
    <property type="evidence" value="ECO:0007669"/>
    <property type="project" value="InterPro"/>
</dbReference>
<evidence type="ECO:0000313" key="7">
    <source>
        <dbReference type="Proteomes" id="UP000023755"/>
    </source>
</evidence>
<dbReference type="Proteomes" id="UP000023755">
    <property type="component" value="Chromosome"/>
</dbReference>
<sequence>MKIADLRNMSVAELRGLLSSMRSELFNLSLKPRGLSGNARSSRRYIRRGVARILTCLKENKRG</sequence>
<keyword evidence="7" id="KW-1185">Reference proteome</keyword>
<dbReference type="AlphaFoldDB" id="X5H3E4"/>
<dbReference type="InterPro" id="IPR001854">
    <property type="entry name" value="Ribosomal_uL29"/>
</dbReference>
<evidence type="ECO:0000313" key="6">
    <source>
        <dbReference type="EMBL" id="AHX11218.1"/>
    </source>
</evidence>
<dbReference type="InterPro" id="IPR036049">
    <property type="entry name" value="Ribosomal_uL29_sf"/>
</dbReference>
<dbReference type="GO" id="GO:1990904">
    <property type="term" value="C:ribonucleoprotein complex"/>
    <property type="evidence" value="ECO:0007669"/>
    <property type="project" value="UniProtKB-KW"/>
</dbReference>
<proteinExistence type="inferred from homology"/>
<evidence type="ECO:0000256" key="5">
    <source>
        <dbReference type="HAMAP-Rule" id="MF_00374"/>
    </source>
</evidence>
<name>X5H3E4_9RICK</name>
<keyword evidence="3 5" id="KW-0687">Ribonucleoprotein</keyword>
<dbReference type="HAMAP" id="MF_00374">
    <property type="entry name" value="Ribosomal_uL29"/>
    <property type="match status" value="1"/>
</dbReference>
<dbReference type="OrthoDB" id="9815192at2"/>
<dbReference type="RefSeq" id="WP_038559063.1">
    <property type="nucleotide sequence ID" value="NZ_CP007481.1"/>
</dbReference>
<dbReference type="KEGG" id="nhm:NHE_0258"/>
<organism evidence="6 7">
    <name type="scientific">Neorickettsia helminthoeca str. Oregon</name>
    <dbReference type="NCBI Taxonomy" id="1286528"/>
    <lineage>
        <taxon>Bacteria</taxon>
        <taxon>Pseudomonadati</taxon>
        <taxon>Pseudomonadota</taxon>
        <taxon>Alphaproteobacteria</taxon>
        <taxon>Rickettsiales</taxon>
        <taxon>Anaplasmataceae</taxon>
        <taxon>Neorickettsia</taxon>
    </lineage>
</organism>
<dbReference type="NCBIfam" id="TIGR00012">
    <property type="entry name" value="L29"/>
    <property type="match status" value="1"/>
</dbReference>
<dbReference type="EMBL" id="CP007481">
    <property type="protein sequence ID" value="AHX11218.1"/>
    <property type="molecule type" value="Genomic_DNA"/>
</dbReference>
<dbReference type="GO" id="GO:0006412">
    <property type="term" value="P:translation"/>
    <property type="evidence" value="ECO:0007669"/>
    <property type="project" value="UniProtKB-UniRule"/>
</dbReference>
<dbReference type="HOGENOM" id="CLU_158491_7_2_5"/>
<dbReference type="STRING" id="1286528.NHE_0258"/>
<evidence type="ECO:0000256" key="1">
    <source>
        <dbReference type="ARBA" id="ARBA00009254"/>
    </source>
</evidence>
<dbReference type="Pfam" id="PF00831">
    <property type="entry name" value="Ribosomal_L29"/>
    <property type="match status" value="1"/>
</dbReference>
<protein>
    <recommendedName>
        <fullName evidence="4 5">Large ribosomal subunit protein uL29</fullName>
    </recommendedName>
</protein>
<dbReference type="SUPFAM" id="SSF46561">
    <property type="entry name" value="Ribosomal protein L29 (L29p)"/>
    <property type="match status" value="1"/>
</dbReference>
<gene>
    <name evidence="5 6" type="primary">rpmC</name>
    <name evidence="6" type="ORF">NHE_0258</name>
</gene>
<accession>X5H3E4</accession>
<keyword evidence="2 5" id="KW-0689">Ribosomal protein</keyword>
<evidence type="ECO:0000256" key="2">
    <source>
        <dbReference type="ARBA" id="ARBA00022980"/>
    </source>
</evidence>
<comment type="similarity">
    <text evidence="1 5">Belongs to the universal ribosomal protein uL29 family.</text>
</comment>
<evidence type="ECO:0000256" key="3">
    <source>
        <dbReference type="ARBA" id="ARBA00023274"/>
    </source>
</evidence>
<reference evidence="6 7" key="1">
    <citation type="submission" date="2014-03" db="EMBL/GenBank/DDBJ databases">
        <title>Sequencing and Comparison of Genomes and Transcriptome Profiles of Human Ehrlichiosis Agents.</title>
        <authorList>
            <person name="Lin M."/>
            <person name="Daugherty S.C."/>
            <person name="Nagaraj S."/>
            <person name="Cheng Z."/>
            <person name="Xiong Q."/>
            <person name="Lin F.-Y."/>
            <person name="Sengamalay N."/>
            <person name="Ott S."/>
            <person name="Godinez A."/>
            <person name="Tallon L.J."/>
            <person name="Sadzewicz L."/>
            <person name="Fraser C.M."/>
            <person name="Dunning Hotopp J.C."/>
            <person name="Rikihisa Y."/>
        </authorList>
    </citation>
    <scope>NUCLEOTIDE SEQUENCE [LARGE SCALE GENOMIC DNA]</scope>
    <source>
        <strain evidence="6 7">Oregon</strain>
    </source>
</reference>
<dbReference type="Gene3D" id="1.10.287.310">
    <property type="match status" value="1"/>
</dbReference>